<feature type="region of interest" description="Disordered" evidence="12">
    <location>
        <begin position="402"/>
        <end position="434"/>
    </location>
</feature>
<keyword evidence="6" id="KW-0445">Lipid transport</keyword>
<keyword evidence="13" id="KW-0472">Membrane</keyword>
<keyword evidence="13" id="KW-0812">Transmembrane</keyword>
<keyword evidence="2" id="KW-0813">Transport</keyword>
<evidence type="ECO:0000259" key="14">
    <source>
        <dbReference type="PROSITE" id="PS50848"/>
    </source>
</evidence>
<evidence type="ECO:0000256" key="4">
    <source>
        <dbReference type="ARBA" id="ARBA00022553"/>
    </source>
</evidence>
<sequence length="723" mass="84602">MQALSLQKLVFSAQQMAQKEHFAGSWETLVDMFEKRLQLYKYNRTALIPECKPTIGIEFYPAIKNEKDLLHHIMRLHLYLPQVFFNHAQFYEFSTALDDRNIFDRRNVGSLLGMAFMGIVGFLALGFTIMGMIAGGVLGVMLGRYAGRRMKKTFASQKVLLEFDIYSIRLRCFIKWAEERGKTYRYNVNFVRFIAEKLLLEMKTALHYKQFSNEQQKQARKIILKVAEVIKEKHFIHALILSLKMSQEYLRILKLLSENSELNRGDIEEYQHFKNFRSELEVCLMKAVDNVLRPLVRLLEESNPKSKVLKKIKDQANTFLIQKEIIQLTKQFPDPQMRIAFIKMLAEKMKQPIKNESIISYLKKQHFRDIEQIGIVIDQQIDQQRDCLEQKQIELEIVKEEDMDQHGSPQQQIKSQFSAGSESEFQPLQEEGIKSTKKQQDQQELLLKITQHPNLVFMKIDSNQGDQIIQNSLAQSLSSADIKQILEPEQQIILQHHQSVDINQVIYSEETIKKFELFLKFYEESTDTWECVTTKEDIYIYKSMKPGCGSVFLKGHSFIYGHDKQVVFNAVYQKEFRTKWDKIMQKFNIVRHEREDIDIMYYIVVPPIPIVSTREWLQRRILRHDFPYKGQICLLFYSVDLEEFPISKSPVRAHTEIAGYVFENTPSGTKITFVSNNDIKGSIPKLLVNHASAKGPFGWFGNLRKACDQYKKHDGNLNRIVIS</sequence>
<feature type="transmembrane region" description="Helical" evidence="13">
    <location>
        <begin position="114"/>
        <end position="142"/>
    </location>
</feature>
<organism evidence="15 16">
    <name type="scientific">Paramecium sonneborni</name>
    <dbReference type="NCBI Taxonomy" id="65129"/>
    <lineage>
        <taxon>Eukaryota</taxon>
        <taxon>Sar</taxon>
        <taxon>Alveolata</taxon>
        <taxon>Ciliophora</taxon>
        <taxon>Intramacronucleata</taxon>
        <taxon>Oligohymenophorea</taxon>
        <taxon>Peniculida</taxon>
        <taxon>Parameciidae</taxon>
        <taxon>Paramecium</taxon>
    </lineage>
</organism>
<evidence type="ECO:0000256" key="5">
    <source>
        <dbReference type="ARBA" id="ARBA00022990"/>
    </source>
</evidence>
<proteinExistence type="predicted"/>
<dbReference type="AlphaFoldDB" id="A0A8S1RF49"/>
<dbReference type="Pfam" id="PF01852">
    <property type="entry name" value="START"/>
    <property type="match status" value="1"/>
</dbReference>
<dbReference type="CDD" id="cd00177">
    <property type="entry name" value="START"/>
    <property type="match status" value="1"/>
</dbReference>
<dbReference type="SMART" id="SM00234">
    <property type="entry name" value="START"/>
    <property type="match status" value="1"/>
</dbReference>
<evidence type="ECO:0000256" key="11">
    <source>
        <dbReference type="ARBA" id="ARBA00079049"/>
    </source>
</evidence>
<evidence type="ECO:0000256" key="9">
    <source>
        <dbReference type="ARBA" id="ARBA00069061"/>
    </source>
</evidence>
<evidence type="ECO:0000256" key="13">
    <source>
        <dbReference type="SAM" id="Phobius"/>
    </source>
</evidence>
<evidence type="ECO:0000256" key="7">
    <source>
        <dbReference type="ARBA" id="ARBA00023121"/>
    </source>
</evidence>
<evidence type="ECO:0000313" key="15">
    <source>
        <dbReference type="EMBL" id="CAD8125943.1"/>
    </source>
</evidence>
<feature type="compositionally biased region" description="Polar residues" evidence="12">
    <location>
        <begin position="407"/>
        <end position="426"/>
    </location>
</feature>
<evidence type="ECO:0000256" key="3">
    <source>
        <dbReference type="ARBA" id="ARBA00022490"/>
    </source>
</evidence>
<dbReference type="InterPro" id="IPR002913">
    <property type="entry name" value="START_lipid-bd_dom"/>
</dbReference>
<keyword evidence="7" id="KW-0446">Lipid-binding</keyword>
<keyword evidence="16" id="KW-1185">Reference proteome</keyword>
<comment type="caution">
    <text evidence="15">The sequence shown here is derived from an EMBL/GenBank/DDBJ whole genome shotgun (WGS) entry which is preliminary data.</text>
</comment>
<dbReference type="PANTHER" id="PTHR19308">
    <property type="entry name" value="PHOSPHATIDYLCHOLINE TRANSFER PROTEIN"/>
    <property type="match status" value="1"/>
</dbReference>
<keyword evidence="13" id="KW-1133">Transmembrane helix</keyword>
<dbReference type="InterPro" id="IPR051213">
    <property type="entry name" value="START_lipid_transfer"/>
</dbReference>
<dbReference type="OrthoDB" id="5403181at2759"/>
<comment type="subunit">
    <text evidence="8">Interacts with ACOT13/THEM2.</text>
</comment>
<gene>
    <name evidence="15" type="ORF">PSON_ATCC_30995.1.T1630080</name>
</gene>
<dbReference type="Proteomes" id="UP000692954">
    <property type="component" value="Unassembled WGS sequence"/>
</dbReference>
<keyword evidence="4" id="KW-0597">Phosphoprotein</keyword>
<reference evidence="15" key="1">
    <citation type="submission" date="2021-01" db="EMBL/GenBank/DDBJ databases">
        <authorList>
            <consortium name="Genoscope - CEA"/>
            <person name="William W."/>
        </authorList>
    </citation>
    <scope>NUCLEOTIDE SEQUENCE</scope>
</reference>
<keyword evidence="3" id="KW-0963">Cytoplasm</keyword>
<dbReference type="PROSITE" id="PS50848">
    <property type="entry name" value="START"/>
    <property type="match status" value="1"/>
</dbReference>
<accession>A0A8S1RF49</accession>
<feature type="domain" description="START" evidence="14">
    <location>
        <begin position="500"/>
        <end position="712"/>
    </location>
</feature>
<evidence type="ECO:0000313" key="16">
    <source>
        <dbReference type="Proteomes" id="UP000692954"/>
    </source>
</evidence>
<keyword evidence="5" id="KW-0007">Acetylation</keyword>
<dbReference type="GO" id="GO:0006869">
    <property type="term" value="P:lipid transport"/>
    <property type="evidence" value="ECO:0007669"/>
    <property type="project" value="UniProtKB-KW"/>
</dbReference>
<dbReference type="FunFam" id="3.30.530.20:FF:000017">
    <property type="entry name" value="Phosphatidylcholine transfer protein, putative"/>
    <property type="match status" value="1"/>
</dbReference>
<evidence type="ECO:0000256" key="10">
    <source>
        <dbReference type="ARBA" id="ARBA00077188"/>
    </source>
</evidence>
<dbReference type="GO" id="GO:0005829">
    <property type="term" value="C:cytosol"/>
    <property type="evidence" value="ECO:0007669"/>
    <property type="project" value="UniProtKB-ARBA"/>
</dbReference>
<comment type="subcellular location">
    <subcellularLocation>
        <location evidence="1">Cytoplasm</location>
    </subcellularLocation>
</comment>
<evidence type="ECO:0000256" key="6">
    <source>
        <dbReference type="ARBA" id="ARBA00023055"/>
    </source>
</evidence>
<evidence type="ECO:0000256" key="12">
    <source>
        <dbReference type="SAM" id="MobiDB-lite"/>
    </source>
</evidence>
<protein>
    <recommendedName>
        <fullName evidence="9">Phosphatidylcholine transfer protein</fullName>
    </recommendedName>
    <alternativeName>
        <fullName evidence="11">START domain-containing protein 2</fullName>
    </alternativeName>
    <alternativeName>
        <fullName evidence="10">StAR-related lipid transfer protein 2</fullName>
    </alternativeName>
</protein>
<dbReference type="GO" id="GO:0008289">
    <property type="term" value="F:lipid binding"/>
    <property type="evidence" value="ECO:0007669"/>
    <property type="project" value="UniProtKB-KW"/>
</dbReference>
<dbReference type="EMBL" id="CAJJDN010000163">
    <property type="protein sequence ID" value="CAD8125943.1"/>
    <property type="molecule type" value="Genomic_DNA"/>
</dbReference>
<evidence type="ECO:0000256" key="8">
    <source>
        <dbReference type="ARBA" id="ARBA00063535"/>
    </source>
</evidence>
<name>A0A8S1RF49_9CILI</name>
<evidence type="ECO:0000256" key="2">
    <source>
        <dbReference type="ARBA" id="ARBA00022448"/>
    </source>
</evidence>
<evidence type="ECO:0000256" key="1">
    <source>
        <dbReference type="ARBA" id="ARBA00004496"/>
    </source>
</evidence>
<dbReference type="PANTHER" id="PTHR19308:SF14">
    <property type="entry name" value="START DOMAIN-CONTAINING PROTEIN"/>
    <property type="match status" value="1"/>
</dbReference>